<reference evidence="1 2" key="1">
    <citation type="submission" date="2023-07" db="EMBL/GenBank/DDBJ databases">
        <title>Closed genoem sequence of Methanosarcinaceae archaeon Ac7.</title>
        <authorList>
            <person name="Poehlein A."/>
            <person name="Protasov E."/>
            <person name="Platt K."/>
            <person name="Reeh H."/>
            <person name="Daniel R."/>
            <person name="Brune A."/>
        </authorList>
    </citation>
    <scope>NUCLEOTIDE SEQUENCE [LARGE SCALE GENOMIC DNA]</scope>
    <source>
        <strain evidence="1 2">Ac7</strain>
    </source>
</reference>
<evidence type="ECO:0000313" key="2">
    <source>
        <dbReference type="Proteomes" id="UP001303587"/>
    </source>
</evidence>
<evidence type="ECO:0000313" key="1">
    <source>
        <dbReference type="EMBL" id="WNY26170.1"/>
    </source>
</evidence>
<dbReference type="EMBL" id="CP131060">
    <property type="protein sequence ID" value="WNY26170.1"/>
    <property type="molecule type" value="Genomic_DNA"/>
</dbReference>
<accession>A0AA96V598</accession>
<dbReference type="RefSeq" id="WP_338102501.1">
    <property type="nucleotide sequence ID" value="NZ_CP131060.1"/>
</dbReference>
<protein>
    <submittedName>
        <fullName evidence="1">Uncharacterized protein</fullName>
    </submittedName>
</protein>
<proteinExistence type="predicted"/>
<dbReference type="GeneID" id="89230838"/>
<gene>
    <name evidence="1" type="ORF">MsAc7_17430</name>
</gene>
<sequence length="70" mass="7990">MGSDIVIFMCKKCKDEIWATEDEVIRWAKKGLGALCLDCESYSCVPKTKKDEAKAKEYTKLTEKRGVEIK</sequence>
<name>A0AA96V598_9EURY</name>
<keyword evidence="2" id="KW-1185">Reference proteome</keyword>
<dbReference type="Proteomes" id="UP001303587">
    <property type="component" value="Chromosome"/>
</dbReference>
<dbReference type="AlphaFoldDB" id="A0AA96V598"/>
<organism evidence="1 2">
    <name type="scientific">Methanolapillus millepedarum</name>
    <dbReference type="NCBI Taxonomy" id="3028296"/>
    <lineage>
        <taxon>Archaea</taxon>
        <taxon>Methanobacteriati</taxon>
        <taxon>Methanobacteriota</taxon>
        <taxon>Stenosarchaea group</taxon>
        <taxon>Methanomicrobia</taxon>
        <taxon>Methanosarcinales</taxon>
        <taxon>Methanosarcinaceae</taxon>
        <taxon>Methanolapillus</taxon>
    </lineage>
</organism>